<dbReference type="PROSITE" id="PS00194">
    <property type="entry name" value="THIOREDOXIN_1"/>
    <property type="match status" value="1"/>
</dbReference>
<dbReference type="SUPFAM" id="SSF52833">
    <property type="entry name" value="Thioredoxin-like"/>
    <property type="match status" value="1"/>
</dbReference>
<evidence type="ECO:0000313" key="3">
    <source>
        <dbReference type="EMBL" id="VAW97951.1"/>
    </source>
</evidence>
<dbReference type="Gene3D" id="3.40.30.10">
    <property type="entry name" value="Glutaredoxin"/>
    <property type="match status" value="1"/>
</dbReference>
<sequence length="187" mass="21060">MASNTPQKKKLLKYTAYLLTFVVGIWGGRILIDQITGNAQGREAAQAMVDRPAPGFSLPDINGTMRNSHEWDGKVVILNFWATWCPPCRRETPMFVEMQEEYSATGLQFIGVAIDTAEKVQDFMDTYGINYPMLIGEDDAIKVAKDYGNRYGALPYTVIIGRNGNIQFVHRGEMTREMIENTISQLL</sequence>
<protein>
    <recommendedName>
        <fullName evidence="2">Thioredoxin domain-containing protein</fullName>
    </recommendedName>
</protein>
<accession>A0A3B1A1N0</accession>
<dbReference type="InterPro" id="IPR017937">
    <property type="entry name" value="Thioredoxin_CS"/>
</dbReference>
<evidence type="ECO:0000259" key="2">
    <source>
        <dbReference type="PROSITE" id="PS51352"/>
    </source>
</evidence>
<organism evidence="3">
    <name type="scientific">hydrothermal vent metagenome</name>
    <dbReference type="NCBI Taxonomy" id="652676"/>
    <lineage>
        <taxon>unclassified sequences</taxon>
        <taxon>metagenomes</taxon>
        <taxon>ecological metagenomes</taxon>
    </lineage>
</organism>
<dbReference type="PROSITE" id="PS51352">
    <property type="entry name" value="THIOREDOXIN_2"/>
    <property type="match status" value="1"/>
</dbReference>
<keyword evidence="1" id="KW-0472">Membrane</keyword>
<reference evidence="3" key="1">
    <citation type="submission" date="2018-06" db="EMBL/GenBank/DDBJ databases">
        <authorList>
            <person name="Zhirakovskaya E."/>
        </authorList>
    </citation>
    <scope>NUCLEOTIDE SEQUENCE</scope>
</reference>
<dbReference type="GO" id="GO:0016491">
    <property type="term" value="F:oxidoreductase activity"/>
    <property type="evidence" value="ECO:0007669"/>
    <property type="project" value="InterPro"/>
</dbReference>
<feature type="domain" description="Thioredoxin" evidence="2">
    <location>
        <begin position="47"/>
        <end position="187"/>
    </location>
</feature>
<evidence type="ECO:0000256" key="1">
    <source>
        <dbReference type="SAM" id="Phobius"/>
    </source>
</evidence>
<dbReference type="InterPro" id="IPR050553">
    <property type="entry name" value="Thioredoxin_ResA/DsbE_sf"/>
</dbReference>
<dbReference type="InterPro" id="IPR013766">
    <property type="entry name" value="Thioredoxin_domain"/>
</dbReference>
<dbReference type="GO" id="GO:0016209">
    <property type="term" value="F:antioxidant activity"/>
    <property type="evidence" value="ECO:0007669"/>
    <property type="project" value="InterPro"/>
</dbReference>
<name>A0A3B1A1N0_9ZZZZ</name>
<dbReference type="PANTHER" id="PTHR42852">
    <property type="entry name" value="THIOL:DISULFIDE INTERCHANGE PROTEIN DSBE"/>
    <property type="match status" value="1"/>
</dbReference>
<dbReference type="CDD" id="cd02966">
    <property type="entry name" value="TlpA_like_family"/>
    <property type="match status" value="1"/>
</dbReference>
<keyword evidence="1" id="KW-0812">Transmembrane</keyword>
<dbReference type="EMBL" id="UOFV01000127">
    <property type="protein sequence ID" value="VAW97951.1"/>
    <property type="molecule type" value="Genomic_DNA"/>
</dbReference>
<dbReference type="PANTHER" id="PTHR42852:SF13">
    <property type="entry name" value="PROTEIN DIPZ"/>
    <property type="match status" value="1"/>
</dbReference>
<keyword evidence="1" id="KW-1133">Transmembrane helix</keyword>
<dbReference type="InterPro" id="IPR036249">
    <property type="entry name" value="Thioredoxin-like_sf"/>
</dbReference>
<dbReference type="InterPro" id="IPR000866">
    <property type="entry name" value="AhpC/TSA"/>
</dbReference>
<proteinExistence type="predicted"/>
<feature type="transmembrane region" description="Helical" evidence="1">
    <location>
        <begin position="12"/>
        <end position="32"/>
    </location>
</feature>
<gene>
    <name evidence="3" type="ORF">MNBD_GAMMA19-433</name>
</gene>
<dbReference type="AlphaFoldDB" id="A0A3B1A1N0"/>
<dbReference type="Pfam" id="PF00578">
    <property type="entry name" value="AhpC-TSA"/>
    <property type="match status" value="1"/>
</dbReference>